<dbReference type="Proteomes" id="UP000650833">
    <property type="component" value="Unassembled WGS sequence"/>
</dbReference>
<comment type="caution">
    <text evidence="2">The sequence shown here is derived from an EMBL/GenBank/DDBJ whole genome shotgun (WGS) entry which is preliminary data.</text>
</comment>
<organism evidence="2 3">
    <name type="scientific">Mucor plumbeus</name>
    <dbReference type="NCBI Taxonomy" id="97098"/>
    <lineage>
        <taxon>Eukaryota</taxon>
        <taxon>Fungi</taxon>
        <taxon>Fungi incertae sedis</taxon>
        <taxon>Mucoromycota</taxon>
        <taxon>Mucoromycotina</taxon>
        <taxon>Mucoromycetes</taxon>
        <taxon>Mucorales</taxon>
        <taxon>Mucorineae</taxon>
        <taxon>Mucoraceae</taxon>
        <taxon>Mucor</taxon>
    </lineage>
</organism>
<dbReference type="EMBL" id="JAEPRC010001049">
    <property type="protein sequence ID" value="KAG2190137.1"/>
    <property type="molecule type" value="Genomic_DNA"/>
</dbReference>
<feature type="region of interest" description="Disordered" evidence="1">
    <location>
        <begin position="74"/>
        <end position="101"/>
    </location>
</feature>
<keyword evidence="3" id="KW-1185">Reference proteome</keyword>
<gene>
    <name evidence="2" type="ORF">INT46_003995</name>
</gene>
<evidence type="ECO:0000313" key="2">
    <source>
        <dbReference type="EMBL" id="KAG2190137.1"/>
    </source>
</evidence>
<protein>
    <submittedName>
        <fullName evidence="2">Uncharacterized protein</fullName>
    </submittedName>
</protein>
<feature type="compositionally biased region" description="Basic and acidic residues" evidence="1">
    <location>
        <begin position="74"/>
        <end position="83"/>
    </location>
</feature>
<accession>A0A8H7QCW8</accession>
<dbReference type="AlphaFoldDB" id="A0A8H7QCW8"/>
<evidence type="ECO:0000256" key="1">
    <source>
        <dbReference type="SAM" id="MobiDB-lite"/>
    </source>
</evidence>
<evidence type="ECO:0000313" key="3">
    <source>
        <dbReference type="Proteomes" id="UP000650833"/>
    </source>
</evidence>
<feature type="compositionally biased region" description="Acidic residues" evidence="1">
    <location>
        <begin position="88"/>
        <end position="101"/>
    </location>
</feature>
<name>A0A8H7QCW8_9FUNG</name>
<sequence length="235" mass="27094">MRTDENVEIFEHPYEQQTTGSEQYINLETSSIDIEDVTVTNEQFYKDINDTFNIPNSDEDISFEDEATNDYKEQVTNDNEEQKQNVVDDTDDEIDSSDNEDFETKDEAQMLLTQLLKDIKNKFGSKEAKNMVFTSCKEANIELISNTERNSPSCVDNISINFFKEKVTSFTEATLDLKIDLIPNKNTEAILQNCTRVYKKIKEFDATKAVAQVAMFAFFSKDVRFNERSPKITRG</sequence>
<proteinExistence type="predicted"/>
<reference evidence="2" key="1">
    <citation type="submission" date="2020-12" db="EMBL/GenBank/DDBJ databases">
        <title>Metabolic potential, ecology and presence of endohyphal bacteria is reflected in genomic diversity of Mucoromycotina.</title>
        <authorList>
            <person name="Muszewska A."/>
            <person name="Okrasinska A."/>
            <person name="Steczkiewicz K."/>
            <person name="Drgas O."/>
            <person name="Orlowska M."/>
            <person name="Perlinska-Lenart U."/>
            <person name="Aleksandrzak-Piekarczyk T."/>
            <person name="Szatraj K."/>
            <person name="Zielenkiewicz U."/>
            <person name="Pilsyk S."/>
            <person name="Malc E."/>
            <person name="Mieczkowski P."/>
            <person name="Kruszewska J.S."/>
            <person name="Biernat P."/>
            <person name="Pawlowska J."/>
        </authorList>
    </citation>
    <scope>NUCLEOTIDE SEQUENCE</scope>
    <source>
        <strain evidence="2">CBS 226.32</strain>
    </source>
</reference>